<keyword evidence="5 7" id="KW-0547">Nucleotide-binding</keyword>
<dbReference type="PATRIC" id="fig|1006576.9.peg.18"/>
<dbReference type="Pfam" id="PF02875">
    <property type="entry name" value="Mur_ligase_C"/>
    <property type="match status" value="1"/>
</dbReference>
<comment type="catalytic activity">
    <reaction evidence="7 8">
        <text>UDP-N-acetyl-alpha-D-muramoyl-L-alanine + D-glutamate + ATP = UDP-N-acetyl-alpha-D-muramoyl-L-alanyl-D-glutamate + ADP + phosphate + H(+)</text>
        <dbReference type="Rhea" id="RHEA:16429"/>
        <dbReference type="ChEBI" id="CHEBI:15378"/>
        <dbReference type="ChEBI" id="CHEBI:29986"/>
        <dbReference type="ChEBI" id="CHEBI:30616"/>
        <dbReference type="ChEBI" id="CHEBI:43474"/>
        <dbReference type="ChEBI" id="CHEBI:83898"/>
        <dbReference type="ChEBI" id="CHEBI:83900"/>
        <dbReference type="ChEBI" id="CHEBI:456216"/>
        <dbReference type="EC" id="6.3.2.9"/>
    </reaction>
</comment>
<dbReference type="RefSeq" id="WP_045086994.1">
    <property type="nucleotide sequence ID" value="NZ_LN824141.1"/>
</dbReference>
<evidence type="ECO:0000259" key="9">
    <source>
        <dbReference type="Pfam" id="PF02875"/>
    </source>
</evidence>
<comment type="function">
    <text evidence="7 8">Cell wall formation. Catalyzes the addition of glutamate to the nucleotide precursor UDP-N-acetylmuramoyl-L-alanine (UMA).</text>
</comment>
<dbReference type="SUPFAM" id="SSF53244">
    <property type="entry name" value="MurD-like peptide ligases, peptide-binding domain"/>
    <property type="match status" value="1"/>
</dbReference>
<organism evidence="11 12">
    <name type="scientific">Defluviitoga tunisiensis</name>
    <dbReference type="NCBI Taxonomy" id="1006576"/>
    <lineage>
        <taxon>Bacteria</taxon>
        <taxon>Thermotogati</taxon>
        <taxon>Thermotogota</taxon>
        <taxon>Thermotogae</taxon>
        <taxon>Petrotogales</taxon>
        <taxon>Petrotogaceae</taxon>
        <taxon>Defluviitoga</taxon>
    </lineage>
</organism>
<reference evidence="12" key="1">
    <citation type="submission" date="2014-11" db="EMBL/GenBank/DDBJ databases">
        <authorList>
            <person name="Wibberg D."/>
        </authorList>
    </citation>
    <scope>NUCLEOTIDE SEQUENCE [LARGE SCALE GENOMIC DNA]</scope>
    <source>
        <strain evidence="12">L3</strain>
    </source>
</reference>
<evidence type="ECO:0000259" key="10">
    <source>
        <dbReference type="Pfam" id="PF08245"/>
    </source>
</evidence>
<keyword evidence="7 8" id="KW-0961">Cell wall biogenesis/degradation</keyword>
<name>A0A0C7NZD8_DEFTU</name>
<dbReference type="NCBIfam" id="TIGR01087">
    <property type="entry name" value="murD"/>
    <property type="match status" value="1"/>
</dbReference>
<feature type="binding site" evidence="7">
    <location>
        <begin position="111"/>
        <end position="117"/>
    </location>
    <ligand>
        <name>ATP</name>
        <dbReference type="ChEBI" id="CHEBI:30616"/>
    </ligand>
</feature>
<evidence type="ECO:0000256" key="4">
    <source>
        <dbReference type="ARBA" id="ARBA00022598"/>
    </source>
</evidence>
<dbReference type="InterPro" id="IPR004101">
    <property type="entry name" value="Mur_ligase_C"/>
</dbReference>
<dbReference type="InterPro" id="IPR005762">
    <property type="entry name" value="MurD"/>
</dbReference>
<feature type="domain" description="Mur ligase central" evidence="10">
    <location>
        <begin position="109"/>
        <end position="242"/>
    </location>
</feature>
<keyword evidence="7 8" id="KW-0573">Peptidoglycan synthesis</keyword>
<comment type="subcellular location">
    <subcellularLocation>
        <location evidence="1 7 8">Cytoplasm</location>
    </subcellularLocation>
</comment>
<dbReference type="InterPro" id="IPR036615">
    <property type="entry name" value="Mur_ligase_C_dom_sf"/>
</dbReference>
<dbReference type="EMBL" id="LN824141">
    <property type="protein sequence ID" value="CEP77355.1"/>
    <property type="molecule type" value="Genomic_DNA"/>
</dbReference>
<dbReference type="HOGENOM" id="CLU_032540_0_0_0"/>
<evidence type="ECO:0000256" key="6">
    <source>
        <dbReference type="ARBA" id="ARBA00022840"/>
    </source>
</evidence>
<sequence>MKICLVGYGISNKDLLNKIKNSKDEIFVSQNRDFSKEEKIFFEANNIKYEIEHGDLLKKCDLAIVSPGISPQSDAAKIIFDYNINYTTEVEYSWQLIKKVNKESIFIAITGTDGKSTTTSLIGHILKHYEPLTFVGGNLGIPLINAPEDLQNYVVEVSSFQIFWSKIFSPEISVLINLAPDHLNWHHDLKDYYSTKEKLLRRSVDNGGIAIVNEDAKNNLTIHEHKNENSLLFFSKDMFDGKYVTYKNKNVKIDNDIFMLDILKEDLIAAVVTSLNLGIPENLISEAVSSFKPLKYRLEFVDEINKIKFYNDSKATNAHSAYNAYKSFRGKKYIAILGGIPKNEDLSSLLNELDQYAKAVFVFGKMRDELIKYSLDDKFIFYDNLEDVFLHLPEFWEPNDNIVFSPAGASFDLYNNFEERGKHFEFLVNKLRKLYYESF</sequence>
<dbReference type="GO" id="GO:0071555">
    <property type="term" value="P:cell wall organization"/>
    <property type="evidence" value="ECO:0007669"/>
    <property type="project" value="UniProtKB-KW"/>
</dbReference>
<dbReference type="AlphaFoldDB" id="A0A0C7NZD8"/>
<dbReference type="STRING" id="1006576.DTL3_0018"/>
<dbReference type="GO" id="GO:0005524">
    <property type="term" value="F:ATP binding"/>
    <property type="evidence" value="ECO:0007669"/>
    <property type="project" value="UniProtKB-UniRule"/>
</dbReference>
<keyword evidence="7 8" id="KW-0133">Cell shape</keyword>
<dbReference type="PANTHER" id="PTHR43692">
    <property type="entry name" value="UDP-N-ACETYLMURAMOYLALANINE--D-GLUTAMATE LIGASE"/>
    <property type="match status" value="1"/>
</dbReference>
<dbReference type="Gene3D" id="3.40.50.720">
    <property type="entry name" value="NAD(P)-binding Rossmann-like Domain"/>
    <property type="match status" value="1"/>
</dbReference>
<evidence type="ECO:0000256" key="8">
    <source>
        <dbReference type="RuleBase" id="RU003664"/>
    </source>
</evidence>
<dbReference type="UniPathway" id="UPA00219"/>
<keyword evidence="7 8" id="KW-0131">Cell cycle</keyword>
<gene>
    <name evidence="7 11" type="primary">murD</name>
    <name evidence="11" type="ORF">DTL3_0018</name>
</gene>
<evidence type="ECO:0000313" key="12">
    <source>
        <dbReference type="Proteomes" id="UP000032809"/>
    </source>
</evidence>
<proteinExistence type="inferred from homology"/>
<evidence type="ECO:0000313" key="11">
    <source>
        <dbReference type="EMBL" id="CEP77355.1"/>
    </source>
</evidence>
<dbReference type="SUPFAM" id="SSF53623">
    <property type="entry name" value="MurD-like peptide ligases, catalytic domain"/>
    <property type="match status" value="1"/>
</dbReference>
<keyword evidence="4 7" id="KW-0436">Ligase</keyword>
<dbReference type="GO" id="GO:0008360">
    <property type="term" value="P:regulation of cell shape"/>
    <property type="evidence" value="ECO:0007669"/>
    <property type="project" value="UniProtKB-KW"/>
</dbReference>
<dbReference type="InterPro" id="IPR036565">
    <property type="entry name" value="Mur-like_cat_sf"/>
</dbReference>
<evidence type="ECO:0000256" key="2">
    <source>
        <dbReference type="ARBA" id="ARBA00004752"/>
    </source>
</evidence>
<keyword evidence="3 7" id="KW-0963">Cytoplasm</keyword>
<feature type="domain" description="Mur ligase C-terminal" evidence="9">
    <location>
        <begin position="297"/>
        <end position="408"/>
    </location>
</feature>
<dbReference type="EC" id="6.3.2.9" evidence="7 8"/>
<dbReference type="Proteomes" id="UP000032809">
    <property type="component" value="Chromosome I"/>
</dbReference>
<dbReference type="GO" id="GO:0051301">
    <property type="term" value="P:cell division"/>
    <property type="evidence" value="ECO:0007669"/>
    <property type="project" value="UniProtKB-KW"/>
</dbReference>
<evidence type="ECO:0000256" key="5">
    <source>
        <dbReference type="ARBA" id="ARBA00022741"/>
    </source>
</evidence>
<keyword evidence="12" id="KW-1185">Reference proteome</keyword>
<keyword evidence="7 8" id="KW-0132">Cell division</keyword>
<dbReference type="KEGG" id="dtn:DTL3_0018"/>
<dbReference type="InterPro" id="IPR013221">
    <property type="entry name" value="Mur_ligase_cen"/>
</dbReference>
<dbReference type="Gene3D" id="3.90.190.20">
    <property type="entry name" value="Mur ligase, C-terminal domain"/>
    <property type="match status" value="1"/>
</dbReference>
<dbReference type="Gene3D" id="3.40.1190.10">
    <property type="entry name" value="Mur-like, catalytic domain"/>
    <property type="match status" value="1"/>
</dbReference>
<dbReference type="GO" id="GO:0009252">
    <property type="term" value="P:peptidoglycan biosynthetic process"/>
    <property type="evidence" value="ECO:0007669"/>
    <property type="project" value="UniProtKB-UniRule"/>
</dbReference>
<dbReference type="GO" id="GO:0008764">
    <property type="term" value="F:UDP-N-acetylmuramoylalanine-D-glutamate ligase activity"/>
    <property type="evidence" value="ECO:0007669"/>
    <property type="project" value="UniProtKB-UniRule"/>
</dbReference>
<accession>A0A0C7NZD8</accession>
<dbReference type="OrthoDB" id="9809796at2"/>
<dbReference type="GO" id="GO:0005737">
    <property type="term" value="C:cytoplasm"/>
    <property type="evidence" value="ECO:0007669"/>
    <property type="project" value="UniProtKB-SubCell"/>
</dbReference>
<comment type="pathway">
    <text evidence="2 7 8">Cell wall biogenesis; peptidoglycan biosynthesis.</text>
</comment>
<evidence type="ECO:0000256" key="1">
    <source>
        <dbReference type="ARBA" id="ARBA00004496"/>
    </source>
</evidence>
<comment type="similarity">
    <text evidence="7">Belongs to the MurCDEF family.</text>
</comment>
<keyword evidence="6 7" id="KW-0067">ATP-binding</keyword>
<protein>
    <recommendedName>
        <fullName evidence="7 8">UDP-N-acetylmuramoylalanine--D-glutamate ligase</fullName>
        <ecNumber evidence="7 8">6.3.2.9</ecNumber>
    </recommendedName>
    <alternativeName>
        <fullName evidence="7">D-glutamic acid-adding enzyme</fullName>
    </alternativeName>
    <alternativeName>
        <fullName evidence="7">UDP-N-acetylmuramoyl-L-alanyl-D-glutamate synthetase</fullName>
    </alternativeName>
</protein>
<dbReference type="HAMAP" id="MF_00639">
    <property type="entry name" value="MurD"/>
    <property type="match status" value="1"/>
</dbReference>
<dbReference type="Pfam" id="PF21377">
    <property type="entry name" value="MurD_N"/>
    <property type="match status" value="1"/>
</dbReference>
<evidence type="ECO:0000256" key="3">
    <source>
        <dbReference type="ARBA" id="ARBA00022490"/>
    </source>
</evidence>
<evidence type="ECO:0000256" key="7">
    <source>
        <dbReference type="HAMAP-Rule" id="MF_00639"/>
    </source>
</evidence>
<dbReference type="PANTHER" id="PTHR43692:SF1">
    <property type="entry name" value="UDP-N-ACETYLMURAMOYLALANINE--D-GLUTAMATE LIGASE"/>
    <property type="match status" value="1"/>
</dbReference>
<dbReference type="Pfam" id="PF08245">
    <property type="entry name" value="Mur_ligase_M"/>
    <property type="match status" value="1"/>
</dbReference>